<dbReference type="EMBL" id="MTZV01000002">
    <property type="protein sequence ID" value="PCE27626.1"/>
    <property type="molecule type" value="Genomic_DNA"/>
</dbReference>
<protein>
    <submittedName>
        <fullName evidence="5">Transcriptional regulator</fullName>
    </submittedName>
</protein>
<name>A0A2A4F5G5_9BURK</name>
<dbReference type="SUPFAM" id="SSF46785">
    <property type="entry name" value="Winged helix' DNA-binding domain"/>
    <property type="match status" value="1"/>
</dbReference>
<keyword evidence="3" id="KW-0804">Transcription</keyword>
<evidence type="ECO:0000256" key="3">
    <source>
        <dbReference type="ARBA" id="ARBA00023163"/>
    </source>
</evidence>
<proteinExistence type="predicted"/>
<reference evidence="5 6" key="1">
    <citation type="submission" date="2017-01" db="EMBL/GenBank/DDBJ databases">
        <title>Whole-Genome Shotgun Sequencing of Two beta-Proteobacterial Species in Search of the Bulgecin Biosynthetic Cluster.</title>
        <authorList>
            <person name="Horsman M.E."/>
            <person name="Marous D.R."/>
            <person name="Li R."/>
            <person name="Oliver R.A."/>
            <person name="Byun B."/>
            <person name="Emrich S.J."/>
            <person name="Boggess B."/>
            <person name="Townsend C.A."/>
            <person name="Mobashery S."/>
        </authorList>
    </citation>
    <scope>NUCLEOTIDE SEQUENCE [LARGE SCALE GENOMIC DNA]</scope>
    <source>
        <strain evidence="5 6">ATCC 31363</strain>
    </source>
</reference>
<comment type="caution">
    <text evidence="5">The sequence shown here is derived from an EMBL/GenBank/DDBJ whole genome shotgun (WGS) entry which is preliminary data.</text>
</comment>
<evidence type="ECO:0000256" key="2">
    <source>
        <dbReference type="ARBA" id="ARBA00023125"/>
    </source>
</evidence>
<dbReference type="Gene3D" id="1.10.10.10">
    <property type="entry name" value="Winged helix-like DNA-binding domain superfamily/Winged helix DNA-binding domain"/>
    <property type="match status" value="1"/>
</dbReference>
<dbReference type="PROSITE" id="PS51118">
    <property type="entry name" value="HTH_HXLR"/>
    <property type="match status" value="1"/>
</dbReference>
<dbReference type="Proteomes" id="UP000218022">
    <property type="component" value="Unassembled WGS sequence"/>
</dbReference>
<dbReference type="OrthoDB" id="9807069at2"/>
<evidence type="ECO:0000256" key="1">
    <source>
        <dbReference type="ARBA" id="ARBA00023015"/>
    </source>
</evidence>
<evidence type="ECO:0000259" key="4">
    <source>
        <dbReference type="PROSITE" id="PS51118"/>
    </source>
</evidence>
<dbReference type="GO" id="GO:0003677">
    <property type="term" value="F:DNA binding"/>
    <property type="evidence" value="ECO:0007669"/>
    <property type="project" value="UniProtKB-KW"/>
</dbReference>
<dbReference type="PANTHER" id="PTHR33204:SF39">
    <property type="entry name" value="TRANSCRIPTIONAL REGULATORY PROTEIN"/>
    <property type="match status" value="1"/>
</dbReference>
<accession>A0A2A4F5G5</accession>
<dbReference type="InterPro" id="IPR002577">
    <property type="entry name" value="HTH_HxlR"/>
</dbReference>
<feature type="domain" description="HTH hxlR-type" evidence="4">
    <location>
        <begin position="23"/>
        <end position="122"/>
    </location>
</feature>
<keyword evidence="2" id="KW-0238">DNA-binding</keyword>
<dbReference type="AlphaFoldDB" id="A0A2A4F5G5"/>
<dbReference type="PANTHER" id="PTHR33204">
    <property type="entry name" value="TRANSCRIPTIONAL REGULATOR, MARR FAMILY"/>
    <property type="match status" value="1"/>
</dbReference>
<sequence length="143" mass="16216">METETHISASWSHLDDRAVLRDSRRVGRVLARVGDKWSVLIIVLLHRGPNRFNVIKRCLEGVSQQMLARTLRALERDGIVSRSILPTRPPQVEYALTALGQSLSHPVLVLGSWACEHIDEIDAAQRRFDREERQASRGFEAVP</sequence>
<evidence type="ECO:0000313" key="6">
    <source>
        <dbReference type="Proteomes" id="UP000218022"/>
    </source>
</evidence>
<dbReference type="RefSeq" id="WP_096717006.1">
    <property type="nucleotide sequence ID" value="NZ_MTZV01000002.1"/>
</dbReference>
<keyword evidence="1" id="KW-0805">Transcription regulation</keyword>
<dbReference type="InterPro" id="IPR036388">
    <property type="entry name" value="WH-like_DNA-bd_sf"/>
</dbReference>
<organism evidence="5 6">
    <name type="scientific">Paraburkholderia acidicola</name>
    <dbReference type="NCBI Taxonomy" id="1912599"/>
    <lineage>
        <taxon>Bacteria</taxon>
        <taxon>Pseudomonadati</taxon>
        <taxon>Pseudomonadota</taxon>
        <taxon>Betaproteobacteria</taxon>
        <taxon>Burkholderiales</taxon>
        <taxon>Burkholderiaceae</taxon>
        <taxon>Paraburkholderia</taxon>
    </lineage>
</organism>
<evidence type="ECO:0000313" key="5">
    <source>
        <dbReference type="EMBL" id="PCE27626.1"/>
    </source>
</evidence>
<gene>
    <name evidence="5" type="ORF">BWP39_03725</name>
</gene>
<dbReference type="Pfam" id="PF01638">
    <property type="entry name" value="HxlR"/>
    <property type="match status" value="1"/>
</dbReference>
<dbReference type="InterPro" id="IPR036390">
    <property type="entry name" value="WH_DNA-bd_sf"/>
</dbReference>